<dbReference type="AlphaFoldDB" id="A0A0E3V6M8"/>
<dbReference type="KEGG" id="srd:SD10_06905"/>
<gene>
    <name evidence="1" type="ORF">SD10_06905</name>
</gene>
<keyword evidence="2" id="KW-1185">Reference proteome</keyword>
<evidence type="ECO:0000313" key="1">
    <source>
        <dbReference type="EMBL" id="AKD54676.1"/>
    </source>
</evidence>
<sequence length="284" mass="31648">MKSLALYTGLSFVLLVSCGGCEKQTEVEGETIPKAPTCLIATQTMKELVSPSQQSQLDVETVTINGESFQVSTTRKSVYTYDAYGRILTEYNQYAGSQAHYNGANSDSVYYQYMPSAVSIRTIRFADSGKKESIDLIALNKQGYAPKRPNGYEATYDKDGYLLTLKDQWGEAKVDKGNVVESLFVDSPVTPSYITKSEYDLSKPGLHSVQGFYGKTSRNLLIKQTIDEKFTTQLYPGVHTVKYSYVFNETGNVKRQIFRGKDGELGYIYGGDRVTVTDFTYSCP</sequence>
<organism evidence="1 2">
    <name type="scientific">Spirosoma radiotolerans</name>
    <dbReference type="NCBI Taxonomy" id="1379870"/>
    <lineage>
        <taxon>Bacteria</taxon>
        <taxon>Pseudomonadati</taxon>
        <taxon>Bacteroidota</taxon>
        <taxon>Cytophagia</taxon>
        <taxon>Cytophagales</taxon>
        <taxon>Cytophagaceae</taxon>
        <taxon>Spirosoma</taxon>
    </lineage>
</organism>
<name>A0A0E3V6M8_9BACT</name>
<reference evidence="1 2" key="1">
    <citation type="journal article" date="2014" name="Curr. Microbiol.">
        <title>Spirosoma radiotolerans sp. nov., a gamma-radiation-resistant bacterium isolated from gamma ray-irradiated soil.</title>
        <authorList>
            <person name="Lee J.J."/>
            <person name="Srinivasan S."/>
            <person name="Lim S."/>
            <person name="Joe M."/>
            <person name="Im S."/>
            <person name="Bae S.I."/>
            <person name="Park K.R."/>
            <person name="Han J.H."/>
            <person name="Park S.H."/>
            <person name="Joo B.M."/>
            <person name="Park S.J."/>
            <person name="Kim M.K."/>
        </authorList>
    </citation>
    <scope>NUCLEOTIDE SEQUENCE [LARGE SCALE GENOMIC DNA]</scope>
    <source>
        <strain evidence="1 2">DG5A</strain>
    </source>
</reference>
<accession>A0A0E3V6M8</accession>
<evidence type="ECO:0000313" key="2">
    <source>
        <dbReference type="Proteomes" id="UP000033054"/>
    </source>
</evidence>
<evidence type="ECO:0008006" key="3">
    <source>
        <dbReference type="Google" id="ProtNLM"/>
    </source>
</evidence>
<dbReference type="EMBL" id="CP010429">
    <property type="protein sequence ID" value="AKD54676.1"/>
    <property type="molecule type" value="Genomic_DNA"/>
</dbReference>
<protein>
    <recommendedName>
        <fullName evidence="3">DUF4595 domain-containing protein</fullName>
    </recommendedName>
</protein>
<dbReference type="Proteomes" id="UP000033054">
    <property type="component" value="Chromosome"/>
</dbReference>
<dbReference type="PATRIC" id="fig|1379870.5.peg.1502"/>
<proteinExistence type="predicted"/>
<dbReference type="PROSITE" id="PS51257">
    <property type="entry name" value="PROKAR_LIPOPROTEIN"/>
    <property type="match status" value="1"/>
</dbReference>
<dbReference type="HOGENOM" id="CLU_1137470_0_0_10"/>